<keyword evidence="2" id="KW-1185">Reference proteome</keyword>
<protein>
    <submittedName>
        <fullName evidence="1">Nuclease-related domain-containing protein</fullName>
    </submittedName>
</protein>
<dbReference type="Proteomes" id="UP001439875">
    <property type="component" value="Unassembled WGS sequence"/>
</dbReference>
<name>A0ACC6SF87_9BACI</name>
<proteinExistence type="predicted"/>
<dbReference type="EMBL" id="JBBMEW010000021">
    <property type="protein sequence ID" value="MEQ2528659.1"/>
    <property type="molecule type" value="Genomic_DNA"/>
</dbReference>
<sequence length="302" mass="35724">MKPRLECPELKVYRYMNARMELEGKEKQHYSFLEKGLEGELKFDSLLERLEGEYLILKDILLDYQGNLFQIDTLIISKNTIHMFEVKNYEGDYYVDADKWFSTSGTEIKNPLSQLKRTESLFRRYLQFFRSPLKLECYLVFVNPEFTLLQAPLNEPIILPTQLNRFLRNLEFPRAPLTNTPINLAKKILADHIIDSPFKRLPTYEYEQLEKGILCSGCRSLRTHVKKGKLNCEVCGTLEAIELAIVRSVEEIRFLFPERKITTNLVYEWCKVIESRKTIRRVLNEIYTKKGKSKYSYYVLKD</sequence>
<reference evidence="1" key="1">
    <citation type="submission" date="2024-03" db="EMBL/GenBank/DDBJ databases">
        <title>Human intestinal bacterial collection.</title>
        <authorList>
            <person name="Pauvert C."/>
            <person name="Hitch T.C.A."/>
            <person name="Clavel T."/>
        </authorList>
    </citation>
    <scope>NUCLEOTIDE SEQUENCE</scope>
    <source>
        <strain evidence="1">CLA-AA-H227</strain>
    </source>
</reference>
<evidence type="ECO:0000313" key="2">
    <source>
        <dbReference type="Proteomes" id="UP001439875"/>
    </source>
</evidence>
<accession>A0ACC6SF87</accession>
<evidence type="ECO:0000313" key="1">
    <source>
        <dbReference type="EMBL" id="MEQ2528659.1"/>
    </source>
</evidence>
<comment type="caution">
    <text evidence="1">The sequence shown here is derived from an EMBL/GenBank/DDBJ whole genome shotgun (WGS) entry which is preliminary data.</text>
</comment>
<gene>
    <name evidence="1" type="ORF">WMO40_18400</name>
</gene>
<organism evidence="1 2">
    <name type="scientific">Robertmurraya yapensis</name>
    <name type="common">ex Hitch et al 2024</name>
    <dbReference type="NCBI Taxonomy" id="3133160"/>
    <lineage>
        <taxon>Bacteria</taxon>
        <taxon>Bacillati</taxon>
        <taxon>Bacillota</taxon>
        <taxon>Bacilli</taxon>
        <taxon>Bacillales</taxon>
        <taxon>Bacillaceae</taxon>
        <taxon>Robertmurraya</taxon>
    </lineage>
</organism>